<reference evidence="2" key="2">
    <citation type="journal article" date="2015" name="Fish Shellfish Immunol.">
        <title>Early steps in the European eel (Anguilla anguilla)-Vibrio vulnificus interaction in the gills: Role of the RtxA13 toxin.</title>
        <authorList>
            <person name="Callol A."/>
            <person name="Pajuelo D."/>
            <person name="Ebbesson L."/>
            <person name="Teles M."/>
            <person name="MacKenzie S."/>
            <person name="Amaro C."/>
        </authorList>
    </citation>
    <scope>NUCLEOTIDE SEQUENCE</scope>
</reference>
<protein>
    <submittedName>
        <fullName evidence="2">Uncharacterized protein</fullName>
    </submittedName>
</protein>
<evidence type="ECO:0000313" key="2">
    <source>
        <dbReference type="EMBL" id="JAH00882.1"/>
    </source>
</evidence>
<organism evidence="2">
    <name type="scientific">Anguilla anguilla</name>
    <name type="common">European freshwater eel</name>
    <name type="synonym">Muraena anguilla</name>
    <dbReference type="NCBI Taxonomy" id="7936"/>
    <lineage>
        <taxon>Eukaryota</taxon>
        <taxon>Metazoa</taxon>
        <taxon>Chordata</taxon>
        <taxon>Craniata</taxon>
        <taxon>Vertebrata</taxon>
        <taxon>Euteleostomi</taxon>
        <taxon>Actinopterygii</taxon>
        <taxon>Neopterygii</taxon>
        <taxon>Teleostei</taxon>
        <taxon>Anguilliformes</taxon>
        <taxon>Anguillidae</taxon>
        <taxon>Anguilla</taxon>
    </lineage>
</organism>
<feature type="compositionally biased region" description="Polar residues" evidence="1">
    <location>
        <begin position="52"/>
        <end position="66"/>
    </location>
</feature>
<evidence type="ECO:0000256" key="1">
    <source>
        <dbReference type="SAM" id="MobiDB-lite"/>
    </source>
</evidence>
<proteinExistence type="predicted"/>
<accession>A0A0E9P9C9</accession>
<dbReference type="AlphaFoldDB" id="A0A0E9P9C9"/>
<dbReference type="EMBL" id="GBXM01107695">
    <property type="protein sequence ID" value="JAH00882.1"/>
    <property type="molecule type" value="Transcribed_RNA"/>
</dbReference>
<name>A0A0E9P9C9_ANGAN</name>
<sequence>MSYYRCSAVHMNYICFSSYKVWKVPSAYGRVLCVRLPATQATSDTARHGDSLQYSNTTAPPCGQRN</sequence>
<feature type="region of interest" description="Disordered" evidence="1">
    <location>
        <begin position="42"/>
        <end position="66"/>
    </location>
</feature>
<reference evidence="2" key="1">
    <citation type="submission" date="2014-11" db="EMBL/GenBank/DDBJ databases">
        <authorList>
            <person name="Amaro Gonzalez C."/>
        </authorList>
    </citation>
    <scope>NUCLEOTIDE SEQUENCE</scope>
</reference>